<dbReference type="EMBL" id="CAAE01008206">
    <property type="protein sequence ID" value="CAF91233.1"/>
    <property type="molecule type" value="Genomic_DNA"/>
</dbReference>
<feature type="compositionally biased region" description="Pro residues" evidence="1">
    <location>
        <begin position="141"/>
        <end position="151"/>
    </location>
</feature>
<evidence type="ECO:0000313" key="2">
    <source>
        <dbReference type="EMBL" id="CAF91233.1"/>
    </source>
</evidence>
<feature type="region of interest" description="Disordered" evidence="1">
    <location>
        <begin position="380"/>
        <end position="404"/>
    </location>
</feature>
<reference evidence="2" key="1">
    <citation type="journal article" date="2004" name="Nature">
        <title>Genome duplication in the teleost fish Tetraodon nigroviridis reveals the early vertebrate proto-karyotype.</title>
        <authorList>
            <person name="Jaillon O."/>
            <person name="Aury J.-M."/>
            <person name="Brunet F."/>
            <person name="Petit J.-L."/>
            <person name="Stange-Thomann N."/>
            <person name="Mauceli E."/>
            <person name="Bouneau L."/>
            <person name="Fischer C."/>
            <person name="Ozouf-Costaz C."/>
            <person name="Bernot A."/>
            <person name="Nicaud S."/>
            <person name="Jaffe D."/>
            <person name="Fisher S."/>
            <person name="Lutfalla G."/>
            <person name="Dossat C."/>
            <person name="Segurens B."/>
            <person name="Dasilva C."/>
            <person name="Salanoubat M."/>
            <person name="Levy M."/>
            <person name="Boudet N."/>
            <person name="Castellano S."/>
            <person name="Anthouard V."/>
            <person name="Jubin C."/>
            <person name="Castelli V."/>
            <person name="Katinka M."/>
            <person name="Vacherie B."/>
            <person name="Biemont C."/>
            <person name="Skalli Z."/>
            <person name="Cattolico L."/>
            <person name="Poulain J."/>
            <person name="De Berardinis V."/>
            <person name="Cruaud C."/>
            <person name="Duprat S."/>
            <person name="Brottier P."/>
            <person name="Coutanceau J.-P."/>
            <person name="Gouzy J."/>
            <person name="Parra G."/>
            <person name="Lardier G."/>
            <person name="Chapple C."/>
            <person name="McKernan K.J."/>
            <person name="McEwan P."/>
            <person name="Bosak S."/>
            <person name="Kellis M."/>
            <person name="Volff J.-N."/>
            <person name="Guigo R."/>
            <person name="Zody M.C."/>
            <person name="Mesirov J."/>
            <person name="Lindblad-Toh K."/>
            <person name="Birren B."/>
            <person name="Nusbaum C."/>
            <person name="Kahn D."/>
            <person name="Robinson-Rechavi M."/>
            <person name="Laudet V."/>
            <person name="Schachter V."/>
            <person name="Quetier F."/>
            <person name="Saurin W."/>
            <person name="Scarpelli C."/>
            <person name="Wincker P."/>
            <person name="Lander E.S."/>
            <person name="Weissenbach J."/>
            <person name="Roest Crollius H."/>
        </authorList>
    </citation>
    <scope>NUCLEOTIDE SEQUENCE [LARGE SCALE GENOMIC DNA]</scope>
</reference>
<feature type="region of interest" description="Disordered" evidence="1">
    <location>
        <begin position="292"/>
        <end position="311"/>
    </location>
</feature>
<reference evidence="2" key="2">
    <citation type="submission" date="2004-02" db="EMBL/GenBank/DDBJ databases">
        <authorList>
            <consortium name="Genoscope"/>
            <consortium name="Whitehead Institute Centre for Genome Research"/>
        </authorList>
    </citation>
    <scope>NUCLEOTIDE SEQUENCE</scope>
</reference>
<dbReference type="OrthoDB" id="1394818at2759"/>
<feature type="region of interest" description="Disordered" evidence="1">
    <location>
        <begin position="417"/>
        <end position="683"/>
    </location>
</feature>
<name>Q4T799_TETNG</name>
<dbReference type="AlphaFoldDB" id="Q4T799"/>
<accession>Q4T799</accession>
<feature type="compositionally biased region" description="Basic residues" evidence="1">
    <location>
        <begin position="517"/>
        <end position="528"/>
    </location>
</feature>
<protein>
    <submittedName>
        <fullName evidence="2">(spotted green pufferfish) hypothetical protein</fullName>
    </submittedName>
</protein>
<feature type="compositionally biased region" description="Basic residues" evidence="1">
    <location>
        <begin position="583"/>
        <end position="599"/>
    </location>
</feature>
<evidence type="ECO:0000256" key="1">
    <source>
        <dbReference type="SAM" id="MobiDB-lite"/>
    </source>
</evidence>
<comment type="caution">
    <text evidence="2">The sequence shown here is derived from an EMBL/GenBank/DDBJ whole genome shotgun (WGS) entry which is preliminary data.</text>
</comment>
<feature type="compositionally biased region" description="Pro residues" evidence="1">
    <location>
        <begin position="159"/>
        <end position="170"/>
    </location>
</feature>
<feature type="compositionally biased region" description="Basic and acidic residues" evidence="1">
    <location>
        <begin position="44"/>
        <end position="64"/>
    </location>
</feature>
<gene>
    <name evidence="2" type="ORF">GSTENG00005851001</name>
</gene>
<feature type="region of interest" description="Disordered" evidence="1">
    <location>
        <begin position="113"/>
        <end position="262"/>
    </location>
</feature>
<feature type="non-terminal residue" evidence="2">
    <location>
        <position position="683"/>
    </location>
</feature>
<feature type="region of interest" description="Disordered" evidence="1">
    <location>
        <begin position="38"/>
        <end position="101"/>
    </location>
</feature>
<feature type="compositionally biased region" description="Polar residues" evidence="1">
    <location>
        <begin position="648"/>
        <end position="657"/>
    </location>
</feature>
<organism evidence="2">
    <name type="scientific">Tetraodon nigroviridis</name>
    <name type="common">Spotted green pufferfish</name>
    <name type="synonym">Chelonodon nigroviridis</name>
    <dbReference type="NCBI Taxonomy" id="99883"/>
    <lineage>
        <taxon>Eukaryota</taxon>
        <taxon>Metazoa</taxon>
        <taxon>Chordata</taxon>
        <taxon>Craniata</taxon>
        <taxon>Vertebrata</taxon>
        <taxon>Euteleostomi</taxon>
        <taxon>Actinopterygii</taxon>
        <taxon>Neopterygii</taxon>
        <taxon>Teleostei</taxon>
        <taxon>Neoteleostei</taxon>
        <taxon>Acanthomorphata</taxon>
        <taxon>Eupercaria</taxon>
        <taxon>Tetraodontiformes</taxon>
        <taxon>Tetradontoidea</taxon>
        <taxon>Tetraodontidae</taxon>
        <taxon>Tetraodon</taxon>
    </lineage>
</organism>
<feature type="compositionally biased region" description="Basic and acidic residues" evidence="1">
    <location>
        <begin position="113"/>
        <end position="131"/>
    </location>
</feature>
<feature type="compositionally biased region" description="Basic and acidic residues" evidence="1">
    <location>
        <begin position="79"/>
        <end position="94"/>
    </location>
</feature>
<dbReference type="KEGG" id="tng:GSTEN00005851G001"/>
<feature type="compositionally biased region" description="Basic residues" evidence="1">
    <location>
        <begin position="436"/>
        <end position="448"/>
    </location>
</feature>
<sequence length="683" mass="71787">AKSGELRRSCASVVVGGASTFCGVLVEAPWSSWLFAAAPAGEPIRTESRSCDQPWKGERRDQDPALHLPEPAAVLHRPLRQDRPAVCAAEHRPADGGAAADGQLHHHAEAPRLRQHDQPDPPDAEQEHHQPDPAVRLRRPAGPPRPPPGRQPPHHPGRLPLPGPGQPASPDPGQQPAAQHSGGSLPGLPGDPGGPGPELQQPGGRPLGDGGPAGERQHAQPGPQPHRERPRGHLLQPAQASQAGHDLQQAEEDPSGSALPAHPRLRQDEGLAAQRAGAQLRREPAALQLRAGVAAAADQGGRPGDVRVPQEPGREVLLDHPGGGWRQEAACDLLRLTFSRLRVCVCVCVCACVQEECCVRAPHDHPTHLQDVCDGGSGGQPALPLGGRPRALHPLGQPRRQTAGQHVQNRLLPERVAGHPEGLGQAGGGAGPVGHPHVHQVQRQRRAGALRAAEGQRVGADVQLGHRPLAAAEPRPRRAHVPDPVQQLSRRRPDLPDDSGQSQVLPAERPGVGARLRAVRPGRVRRRRDGADGHAPGGLRLLQHRGRIRALPLHPRPGEPRPRPRAAGGDGAPLPAVPGRDHDHHHRRDHRGLRPRLHLHPPDEVQAAQQPLQAEGSAHHANVCSQTNGGGGGGALPSAAAQGGGGVKNSQASSSTEGVGGASLRGTTVVDLNPAHNDDSISQ</sequence>
<proteinExistence type="predicted"/>